<keyword evidence="3" id="KW-1185">Reference proteome</keyword>
<feature type="compositionally biased region" description="Low complexity" evidence="1">
    <location>
        <begin position="222"/>
        <end position="233"/>
    </location>
</feature>
<organism evidence="2 3">
    <name type="scientific">Favolaschia claudopus</name>
    <dbReference type="NCBI Taxonomy" id="2862362"/>
    <lineage>
        <taxon>Eukaryota</taxon>
        <taxon>Fungi</taxon>
        <taxon>Dikarya</taxon>
        <taxon>Basidiomycota</taxon>
        <taxon>Agaricomycotina</taxon>
        <taxon>Agaricomycetes</taxon>
        <taxon>Agaricomycetidae</taxon>
        <taxon>Agaricales</taxon>
        <taxon>Marasmiineae</taxon>
        <taxon>Mycenaceae</taxon>
        <taxon>Favolaschia</taxon>
    </lineage>
</organism>
<evidence type="ECO:0000256" key="1">
    <source>
        <dbReference type="SAM" id="MobiDB-lite"/>
    </source>
</evidence>
<feature type="region of interest" description="Disordered" evidence="1">
    <location>
        <begin position="301"/>
        <end position="364"/>
    </location>
</feature>
<feature type="region of interest" description="Disordered" evidence="1">
    <location>
        <begin position="218"/>
        <end position="245"/>
    </location>
</feature>
<dbReference type="AlphaFoldDB" id="A0AAW0B9L4"/>
<reference evidence="2 3" key="1">
    <citation type="journal article" date="2024" name="J Genomics">
        <title>Draft genome sequencing and assembly of Favolaschia claudopus CIRM-BRFM 2984 isolated from oak limbs.</title>
        <authorList>
            <person name="Navarro D."/>
            <person name="Drula E."/>
            <person name="Chaduli D."/>
            <person name="Cazenave R."/>
            <person name="Ahrendt S."/>
            <person name="Wang J."/>
            <person name="Lipzen A."/>
            <person name="Daum C."/>
            <person name="Barry K."/>
            <person name="Grigoriev I.V."/>
            <person name="Favel A."/>
            <person name="Rosso M.N."/>
            <person name="Martin F."/>
        </authorList>
    </citation>
    <scope>NUCLEOTIDE SEQUENCE [LARGE SCALE GENOMIC DNA]</scope>
    <source>
        <strain evidence="2 3">CIRM-BRFM 2984</strain>
    </source>
</reference>
<sequence length="364" mass="39257">MLDIPALRNLIYGQTSTSSAGLPIVRSASLPPSPSALCRHLSRNWQAAAQLRGRIKAARVVSSVAWTRTPIEVGRARRDSGEVANGSSPGHKMQEARTACSVYTSNGFARTKAFVDELFRSGASKTSRREEETCHLPSPTWDLSMTCLDSPVLTITKICAANQLPHPDITHALVRRPVEACWALLSYADDGHLVSSDEHVERCVDGGGRIISYGTWRRQEHPSAPARRTSASSGISSPAPLPMTSRRYRIRGPRRLSTTLIVAPAYLPPPPAPRSYTGARISPADIPLPCRRFWGCPAPTGHKETVPASNSLRAPTTQDNDPHTTVIRTTSTRPLASSNRGANTTPADSTAPFTLPDGTGPRVP</sequence>
<feature type="compositionally biased region" description="Polar residues" evidence="1">
    <location>
        <begin position="307"/>
        <end position="319"/>
    </location>
</feature>
<name>A0AAW0B9L4_9AGAR</name>
<proteinExistence type="predicted"/>
<dbReference type="EMBL" id="JAWWNJ010000037">
    <property type="protein sequence ID" value="KAK7022497.1"/>
    <property type="molecule type" value="Genomic_DNA"/>
</dbReference>
<evidence type="ECO:0000313" key="2">
    <source>
        <dbReference type="EMBL" id="KAK7022497.1"/>
    </source>
</evidence>
<evidence type="ECO:0000313" key="3">
    <source>
        <dbReference type="Proteomes" id="UP001362999"/>
    </source>
</evidence>
<dbReference type="Proteomes" id="UP001362999">
    <property type="component" value="Unassembled WGS sequence"/>
</dbReference>
<comment type="caution">
    <text evidence="2">The sequence shown here is derived from an EMBL/GenBank/DDBJ whole genome shotgun (WGS) entry which is preliminary data.</text>
</comment>
<protein>
    <submittedName>
        <fullName evidence="2">Uncharacterized protein</fullName>
    </submittedName>
</protein>
<accession>A0AAW0B9L4</accession>
<gene>
    <name evidence="2" type="ORF">R3P38DRAFT_3195895</name>
</gene>
<feature type="compositionally biased region" description="Polar residues" evidence="1">
    <location>
        <begin position="326"/>
        <end position="352"/>
    </location>
</feature>